<dbReference type="STRING" id="1742972.COMA1_30365"/>
<dbReference type="InterPro" id="IPR036526">
    <property type="entry name" value="C-N_Hydrolase_sf"/>
</dbReference>
<protein>
    <submittedName>
        <fullName evidence="3">Putative Carbon-nitrogen hydrolase</fullName>
    </submittedName>
</protein>
<dbReference type="GO" id="GO:0016811">
    <property type="term" value="F:hydrolase activity, acting on carbon-nitrogen (but not peptide) bonds, in linear amides"/>
    <property type="evidence" value="ECO:0007669"/>
    <property type="project" value="TreeGrafter"/>
</dbReference>
<dbReference type="Proteomes" id="UP000199032">
    <property type="component" value="Unassembled WGS sequence"/>
</dbReference>
<dbReference type="PANTHER" id="PTHR43674">
    <property type="entry name" value="NITRILASE C965.09-RELATED"/>
    <property type="match status" value="1"/>
</dbReference>
<keyword evidence="4" id="KW-1185">Reference proteome</keyword>
<evidence type="ECO:0000313" key="4">
    <source>
        <dbReference type="Proteomes" id="UP000199032"/>
    </source>
</evidence>
<dbReference type="Pfam" id="PF00795">
    <property type="entry name" value="CN_hydrolase"/>
    <property type="match status" value="1"/>
</dbReference>
<name>A0A0S4LLZ4_9BACT</name>
<evidence type="ECO:0000259" key="2">
    <source>
        <dbReference type="PROSITE" id="PS50263"/>
    </source>
</evidence>
<keyword evidence="1 3" id="KW-0378">Hydrolase</keyword>
<dbReference type="PANTHER" id="PTHR43674:SF2">
    <property type="entry name" value="BETA-UREIDOPROPIONASE"/>
    <property type="match status" value="1"/>
</dbReference>
<evidence type="ECO:0000313" key="3">
    <source>
        <dbReference type="EMBL" id="CUS37012.1"/>
    </source>
</evidence>
<dbReference type="EMBL" id="CZQA01000009">
    <property type="protein sequence ID" value="CUS37012.1"/>
    <property type="molecule type" value="Genomic_DNA"/>
</dbReference>
<evidence type="ECO:0000256" key="1">
    <source>
        <dbReference type="ARBA" id="ARBA00022801"/>
    </source>
</evidence>
<feature type="domain" description="CN hydrolase" evidence="2">
    <location>
        <begin position="7"/>
        <end position="248"/>
    </location>
</feature>
<dbReference type="AlphaFoldDB" id="A0A0S4LLZ4"/>
<reference evidence="3 4" key="1">
    <citation type="submission" date="2015-10" db="EMBL/GenBank/DDBJ databases">
        <authorList>
            <person name="Gilbert D.G."/>
        </authorList>
    </citation>
    <scope>NUCLEOTIDE SEQUENCE [LARGE SCALE GENOMIC DNA]</scope>
    <source>
        <strain evidence="3">COMA1</strain>
    </source>
</reference>
<proteinExistence type="predicted"/>
<sequence length="249" mass="27225">MMIDATMRIARCQLPEVLGDIERATSLMRDYAFQAERQGADLVCFPECFLQGYDIRPEYIASVAVELSSPMFNDVLRSFVSILPVMVFGMIEKADGFAYNSALAIQGGKVIAHYRKRHLLDGEAKVFGRGNGFPVFDVCEKKVGINICHDLNVSKSIESAAASGVSVLVCPCNNMLPRVTAEEWKCRHNEIRARHAKAHGVWILSSDVTGERGQCISYGPTAVIDPTGAIIAQVPLQEVGMVVAEVGFV</sequence>
<dbReference type="InterPro" id="IPR003010">
    <property type="entry name" value="C-N_Hydrolase"/>
</dbReference>
<dbReference type="PROSITE" id="PS50263">
    <property type="entry name" value="CN_HYDROLASE"/>
    <property type="match status" value="1"/>
</dbReference>
<dbReference type="InterPro" id="IPR050345">
    <property type="entry name" value="Aliph_Amidase/BUP"/>
</dbReference>
<gene>
    <name evidence="3" type="ORF">COMA1_30365</name>
</gene>
<dbReference type="SUPFAM" id="SSF56317">
    <property type="entry name" value="Carbon-nitrogen hydrolase"/>
    <property type="match status" value="1"/>
</dbReference>
<dbReference type="CDD" id="cd07197">
    <property type="entry name" value="nitrilase"/>
    <property type="match status" value="1"/>
</dbReference>
<organism evidence="3 4">
    <name type="scientific">Candidatus Nitrospira nitrosa</name>
    <dbReference type="NCBI Taxonomy" id="1742972"/>
    <lineage>
        <taxon>Bacteria</taxon>
        <taxon>Pseudomonadati</taxon>
        <taxon>Nitrospirota</taxon>
        <taxon>Nitrospiria</taxon>
        <taxon>Nitrospirales</taxon>
        <taxon>Nitrospiraceae</taxon>
        <taxon>Nitrospira</taxon>
    </lineage>
</organism>
<accession>A0A0S4LLZ4</accession>
<dbReference type="Gene3D" id="3.60.110.10">
    <property type="entry name" value="Carbon-nitrogen hydrolase"/>
    <property type="match status" value="1"/>
</dbReference>
<dbReference type="OrthoDB" id="4008466at2"/>